<keyword evidence="1" id="KW-0378">Hydrolase</keyword>
<dbReference type="InterPro" id="IPR006261">
    <property type="entry name" value="dGTPase"/>
</dbReference>
<dbReference type="CDD" id="cd00077">
    <property type="entry name" value="HDc"/>
    <property type="match status" value="1"/>
</dbReference>
<feature type="domain" description="HD" evidence="2">
    <location>
        <begin position="65"/>
        <end position="248"/>
    </location>
</feature>
<dbReference type="EMBL" id="JBHRYB010000005">
    <property type="protein sequence ID" value="MFC3679634.1"/>
    <property type="molecule type" value="Genomic_DNA"/>
</dbReference>
<accession>A0ABV7VQ65</accession>
<organism evidence="3 4">
    <name type="scientific">Bacterioplanoides pacificum</name>
    <dbReference type="NCBI Taxonomy" id="1171596"/>
    <lineage>
        <taxon>Bacteria</taxon>
        <taxon>Pseudomonadati</taxon>
        <taxon>Pseudomonadota</taxon>
        <taxon>Gammaproteobacteria</taxon>
        <taxon>Oceanospirillales</taxon>
        <taxon>Oceanospirillaceae</taxon>
        <taxon>Bacterioplanoides</taxon>
    </lineage>
</organism>
<gene>
    <name evidence="3" type="ORF">ACFOMG_05845</name>
</gene>
<dbReference type="InterPro" id="IPR023293">
    <property type="entry name" value="dGTP_triP_hydro_central_sf"/>
</dbReference>
<dbReference type="NCBIfam" id="NF002205">
    <property type="entry name" value="PRK01096.1"/>
    <property type="match status" value="1"/>
</dbReference>
<dbReference type="PANTHER" id="PTHR11373:SF40">
    <property type="entry name" value="DEOXYGUANOSINETRIPHOSPHATE TRIPHOSPHOHYDROLASE-LIKE PROTEIN 2"/>
    <property type="match status" value="1"/>
</dbReference>
<dbReference type="Proteomes" id="UP001595722">
    <property type="component" value="Unassembled WGS sequence"/>
</dbReference>
<keyword evidence="4" id="KW-1185">Reference proteome</keyword>
<dbReference type="InterPro" id="IPR050135">
    <property type="entry name" value="dGTPase-like"/>
</dbReference>
<dbReference type="PROSITE" id="PS51831">
    <property type="entry name" value="HD"/>
    <property type="match status" value="1"/>
</dbReference>
<evidence type="ECO:0000259" key="2">
    <source>
        <dbReference type="PROSITE" id="PS51831"/>
    </source>
</evidence>
<protein>
    <submittedName>
        <fullName evidence="3">Deoxyguanosinetriphosphate triphosphohydrolase</fullName>
    </submittedName>
</protein>
<dbReference type="RefSeq" id="WP_376865378.1">
    <property type="nucleotide sequence ID" value="NZ_JBHRYB010000005.1"/>
</dbReference>
<sequence length="447" mass="50193">MATMNWQQLLSPLRFGEPQGKLALDLGRSPFHKDYDRIIFSSAFRRLDRKTQVHPLSENDHVHSRLTHSLEVGCVGRSLGTRVGEALQSQLPEDIRAADVGALVQAACLAHDIGNPPYGHTGEDAIRHWFQDPENAHFLCGLNEAEKNDLQTFEGNAQGFRIVTQVEYHRFQGGMRLTYGTLGAFLKYPWTSDYVARGTRKKFGCYQTELPILREVADTLGLLPDGDNAWCRHPLVYLLEAADDICYGLIDLEDGIEMGLLRYQEVEDLLRPLLADDWQQSCIDLDQADNDRRRLQMLRGQVMEAMVTAVSQAFVQQQAALLSGTLNGDLVDYCDGPVAAVVNAAKELARKRIFKDVRKLSVEIGSYSTLGILLEAFLTAVRERVEKGQATFRNQRVLELMGKSAPQADWSLYQAYMRAIDYISGMTDNYAADLARQFSGYQPPQLS</sequence>
<dbReference type="Gene3D" id="1.10.3550.10">
    <property type="entry name" value="eoxyguanosinetriphosphate triphosphohydrolase domain-like"/>
    <property type="match status" value="1"/>
</dbReference>
<dbReference type="SMART" id="SM00471">
    <property type="entry name" value="HDc"/>
    <property type="match status" value="1"/>
</dbReference>
<dbReference type="PANTHER" id="PTHR11373">
    <property type="entry name" value="DEOXYNUCLEOSIDE TRIPHOSPHATE TRIPHOSPHOHYDROLASE"/>
    <property type="match status" value="1"/>
</dbReference>
<proteinExistence type="predicted"/>
<evidence type="ECO:0000313" key="4">
    <source>
        <dbReference type="Proteomes" id="UP001595722"/>
    </source>
</evidence>
<dbReference type="Gene3D" id="1.10.3210.10">
    <property type="entry name" value="Hypothetical protein af1432"/>
    <property type="match status" value="1"/>
</dbReference>
<evidence type="ECO:0000256" key="1">
    <source>
        <dbReference type="ARBA" id="ARBA00022801"/>
    </source>
</evidence>
<dbReference type="Pfam" id="PF01966">
    <property type="entry name" value="HD"/>
    <property type="match status" value="1"/>
</dbReference>
<dbReference type="SUPFAM" id="SSF109604">
    <property type="entry name" value="HD-domain/PDEase-like"/>
    <property type="match status" value="1"/>
</dbReference>
<dbReference type="InterPro" id="IPR003607">
    <property type="entry name" value="HD/PDEase_dom"/>
</dbReference>
<dbReference type="InterPro" id="IPR027432">
    <property type="entry name" value="dGTP_triphosphohydrolase_C"/>
</dbReference>
<dbReference type="Gene3D" id="1.10.3410.10">
    <property type="entry name" value="putative deoxyguanosinetriphosphate triphosphohydrolase like domain"/>
    <property type="match status" value="1"/>
</dbReference>
<dbReference type="NCBIfam" id="TIGR01353">
    <property type="entry name" value="dGTP_triPase"/>
    <property type="match status" value="1"/>
</dbReference>
<reference evidence="4" key="1">
    <citation type="journal article" date="2019" name="Int. J. Syst. Evol. Microbiol.">
        <title>The Global Catalogue of Microorganisms (GCM) 10K type strain sequencing project: providing services to taxonomists for standard genome sequencing and annotation.</title>
        <authorList>
            <consortium name="The Broad Institute Genomics Platform"/>
            <consortium name="The Broad Institute Genome Sequencing Center for Infectious Disease"/>
            <person name="Wu L."/>
            <person name="Ma J."/>
        </authorList>
    </citation>
    <scope>NUCLEOTIDE SEQUENCE [LARGE SCALE GENOMIC DNA]</scope>
    <source>
        <strain evidence="4">KCTC 42424</strain>
    </source>
</reference>
<evidence type="ECO:0000313" key="3">
    <source>
        <dbReference type="EMBL" id="MFC3679634.1"/>
    </source>
</evidence>
<comment type="caution">
    <text evidence="3">The sequence shown here is derived from an EMBL/GenBank/DDBJ whole genome shotgun (WGS) entry which is preliminary data.</text>
</comment>
<dbReference type="InterPro" id="IPR006674">
    <property type="entry name" value="HD_domain"/>
</dbReference>
<name>A0ABV7VQ65_9GAMM</name>